<gene>
    <name evidence="1" type="ORF">HD556DRAFT_1443171</name>
</gene>
<dbReference type="OrthoDB" id="2658103at2759"/>
<organism evidence="1 2">
    <name type="scientific">Suillus plorans</name>
    <dbReference type="NCBI Taxonomy" id="116603"/>
    <lineage>
        <taxon>Eukaryota</taxon>
        <taxon>Fungi</taxon>
        <taxon>Dikarya</taxon>
        <taxon>Basidiomycota</taxon>
        <taxon>Agaricomycotina</taxon>
        <taxon>Agaricomycetes</taxon>
        <taxon>Agaricomycetidae</taxon>
        <taxon>Boletales</taxon>
        <taxon>Suillineae</taxon>
        <taxon>Suillaceae</taxon>
        <taxon>Suillus</taxon>
    </lineage>
</organism>
<protein>
    <submittedName>
        <fullName evidence="1">Uncharacterized protein</fullName>
    </submittedName>
</protein>
<proteinExistence type="predicted"/>
<dbReference type="EMBL" id="JABBWE010000027">
    <property type="protein sequence ID" value="KAG1794225.1"/>
    <property type="molecule type" value="Genomic_DNA"/>
</dbReference>
<accession>A0A9P7AQ95</accession>
<comment type="caution">
    <text evidence="1">The sequence shown here is derived from an EMBL/GenBank/DDBJ whole genome shotgun (WGS) entry which is preliminary data.</text>
</comment>
<dbReference type="RefSeq" id="XP_041160453.1">
    <property type="nucleotide sequence ID" value="XM_041306566.1"/>
</dbReference>
<name>A0A9P7AQ95_9AGAM</name>
<dbReference type="GeneID" id="64600330"/>
<keyword evidence="2" id="KW-1185">Reference proteome</keyword>
<sequence>MSVITDAAEVSKAASGAEGHEKSQLLAHTTVPLPTAPPAPQIFCHKERRRLIRNLNFNAKIWMQYATVYCLRGINIGELAARPKSSERDRKDAQEIMAAMADWEADACSAKFCDQQGTPILAYFARRAKSNACVFPKAQDKQAPLYRPSPLAPSKAGAFGPFLSQLGRSERDISTAEEAGIEVQYDGIPSEILEKALWATQALHHSLHPHKVERDGRHDQSDFLMQYQKGPDATPQVVVQDFVLDNTVYVLSNDRIASERCGVSHLVHCWPEQGQKRAAAFHPSRDMIRTATSHQAVEWYFQHTVELAIALDAMFKVSFPDDYEVYEKAFKAGRWVQADPGPWLGRAIVWKLQVLPHRDGLDAGPTAIFNLGRYEGGEAYFTDLKLKFKYGPGDVIIFLSGDLYHGIGEWKPLQGLDSNNITPGRVGNVFFSPAKSVEFLKDREQGWFKSTMGGQLPKRL</sequence>
<dbReference type="AlphaFoldDB" id="A0A9P7AQ95"/>
<dbReference type="Proteomes" id="UP000719766">
    <property type="component" value="Unassembled WGS sequence"/>
</dbReference>
<evidence type="ECO:0000313" key="2">
    <source>
        <dbReference type="Proteomes" id="UP000719766"/>
    </source>
</evidence>
<evidence type="ECO:0000313" key="1">
    <source>
        <dbReference type="EMBL" id="KAG1794225.1"/>
    </source>
</evidence>
<dbReference type="Gene3D" id="3.60.130.30">
    <property type="match status" value="1"/>
</dbReference>
<reference evidence="1" key="1">
    <citation type="journal article" date="2020" name="New Phytol.">
        <title>Comparative genomics reveals dynamic genome evolution in host specialist ectomycorrhizal fungi.</title>
        <authorList>
            <person name="Lofgren L.A."/>
            <person name="Nguyen N.H."/>
            <person name="Vilgalys R."/>
            <person name="Ruytinx J."/>
            <person name="Liao H.L."/>
            <person name="Branco S."/>
            <person name="Kuo A."/>
            <person name="LaButti K."/>
            <person name="Lipzen A."/>
            <person name="Andreopoulos W."/>
            <person name="Pangilinan J."/>
            <person name="Riley R."/>
            <person name="Hundley H."/>
            <person name="Na H."/>
            <person name="Barry K."/>
            <person name="Grigoriev I.V."/>
            <person name="Stajich J.E."/>
            <person name="Kennedy P.G."/>
        </authorList>
    </citation>
    <scope>NUCLEOTIDE SEQUENCE</scope>
    <source>
        <strain evidence="1">S12</strain>
    </source>
</reference>